<evidence type="ECO:0000256" key="4">
    <source>
        <dbReference type="ARBA" id="ARBA00023295"/>
    </source>
</evidence>
<dbReference type="PROSITE" id="PS50231">
    <property type="entry name" value="RICIN_B_LECTIN"/>
    <property type="match status" value="1"/>
</dbReference>
<dbReference type="InterPro" id="IPR006710">
    <property type="entry name" value="Glyco_hydro_43"/>
</dbReference>
<evidence type="ECO:0000256" key="3">
    <source>
        <dbReference type="ARBA" id="ARBA00022801"/>
    </source>
</evidence>
<evidence type="ECO:0000313" key="11">
    <source>
        <dbReference type="Proteomes" id="UP000228535"/>
    </source>
</evidence>
<feature type="domain" description="Secretion system C-terminal sorting" evidence="9">
    <location>
        <begin position="518"/>
        <end position="591"/>
    </location>
</feature>
<evidence type="ECO:0000259" key="8">
    <source>
        <dbReference type="Pfam" id="PF14200"/>
    </source>
</evidence>
<dbReference type="Gene3D" id="2.80.10.50">
    <property type="match status" value="2"/>
</dbReference>
<dbReference type="InterPro" id="IPR000772">
    <property type="entry name" value="Ricin_B_lectin"/>
</dbReference>
<feature type="active site" description="Proton donor" evidence="5">
    <location>
        <position position="239"/>
    </location>
</feature>
<accession>A0A2M9BNT5</accession>
<dbReference type="GO" id="GO:0004553">
    <property type="term" value="F:hydrolase activity, hydrolyzing O-glycosyl compounds"/>
    <property type="evidence" value="ECO:0007669"/>
    <property type="project" value="InterPro"/>
</dbReference>
<dbReference type="InterPro" id="IPR023296">
    <property type="entry name" value="Glyco_hydro_beta-prop_sf"/>
</dbReference>
<dbReference type="GO" id="GO:0005975">
    <property type="term" value="P:carbohydrate metabolic process"/>
    <property type="evidence" value="ECO:0007669"/>
    <property type="project" value="InterPro"/>
</dbReference>
<dbReference type="SUPFAM" id="SSF75005">
    <property type="entry name" value="Arabinanase/levansucrase/invertase"/>
    <property type="match status" value="1"/>
</dbReference>
<dbReference type="Pfam" id="PF18962">
    <property type="entry name" value="Por_Secre_tail"/>
    <property type="match status" value="1"/>
</dbReference>
<evidence type="ECO:0000256" key="5">
    <source>
        <dbReference type="PIRSR" id="PIRSR606710-1"/>
    </source>
</evidence>
<dbReference type="NCBIfam" id="TIGR04183">
    <property type="entry name" value="Por_Secre_tail"/>
    <property type="match status" value="1"/>
</dbReference>
<evidence type="ECO:0000256" key="6">
    <source>
        <dbReference type="PIRSR" id="PIRSR606710-2"/>
    </source>
</evidence>
<dbReference type="PANTHER" id="PTHR43301:SF3">
    <property type="entry name" value="ARABINAN ENDO-1,5-ALPHA-L-ARABINOSIDASE A-RELATED"/>
    <property type="match status" value="1"/>
</dbReference>
<dbReference type="Pfam" id="PF04616">
    <property type="entry name" value="Glyco_hydro_43"/>
    <property type="match status" value="1"/>
</dbReference>
<feature type="site" description="Important for catalytic activity, responsible for pKa modulation of the active site Glu and correct orientation of both the proton donor and substrate" evidence="6">
    <location>
        <position position="180"/>
    </location>
</feature>
<comment type="pathway">
    <text evidence="1">Glycan metabolism; L-arabinan degradation.</text>
</comment>
<proteinExistence type="inferred from homology"/>
<dbReference type="Gene3D" id="2.115.10.20">
    <property type="entry name" value="Glycosyl hydrolase domain, family 43"/>
    <property type="match status" value="1"/>
</dbReference>
<dbReference type="InterPro" id="IPR026444">
    <property type="entry name" value="Secre_tail"/>
</dbReference>
<dbReference type="Proteomes" id="UP000228535">
    <property type="component" value="Unassembled WGS sequence"/>
</dbReference>
<comment type="caution">
    <text evidence="10">The sequence shown here is derived from an EMBL/GenBank/DDBJ whole genome shotgun (WGS) entry which is preliminary data.</text>
</comment>
<gene>
    <name evidence="10" type="ORF">CLV45_1025</name>
</gene>
<dbReference type="InterPro" id="IPR050727">
    <property type="entry name" value="GH43_arabinanases"/>
</dbReference>
<feature type="domain" description="Ricin B lectin" evidence="8">
    <location>
        <begin position="444"/>
        <end position="501"/>
    </location>
</feature>
<dbReference type="AlphaFoldDB" id="A0A2M9BNT5"/>
<organism evidence="10 11">
    <name type="scientific">Hymenobacter chitinivorans DSM 11115</name>
    <dbReference type="NCBI Taxonomy" id="1121954"/>
    <lineage>
        <taxon>Bacteria</taxon>
        <taxon>Pseudomonadati</taxon>
        <taxon>Bacteroidota</taxon>
        <taxon>Cytophagia</taxon>
        <taxon>Cytophagales</taxon>
        <taxon>Hymenobacteraceae</taxon>
        <taxon>Hymenobacter</taxon>
    </lineage>
</organism>
<protein>
    <submittedName>
        <fullName evidence="10">Arabinan endo-1,5-alpha-L-arabinosidase</fullName>
    </submittedName>
</protein>
<evidence type="ECO:0000313" key="10">
    <source>
        <dbReference type="EMBL" id="PJJ59605.1"/>
    </source>
</evidence>
<keyword evidence="3 7" id="KW-0378">Hydrolase</keyword>
<name>A0A2M9BNT5_9BACT</name>
<dbReference type="OrthoDB" id="9801455at2"/>
<dbReference type="CDD" id="cd00161">
    <property type="entry name" value="beta-trefoil_Ricin-like"/>
    <property type="match status" value="1"/>
</dbReference>
<dbReference type="SUPFAM" id="SSF50370">
    <property type="entry name" value="Ricin B-like lectins"/>
    <property type="match status" value="1"/>
</dbReference>
<evidence type="ECO:0000259" key="9">
    <source>
        <dbReference type="Pfam" id="PF18962"/>
    </source>
</evidence>
<comment type="similarity">
    <text evidence="2 7">Belongs to the glycosyl hydrolase 43 family.</text>
</comment>
<reference evidence="10 11" key="1">
    <citation type="submission" date="2017-11" db="EMBL/GenBank/DDBJ databases">
        <title>Genomic Encyclopedia of Archaeal and Bacterial Type Strains, Phase II (KMG-II): From Individual Species to Whole Genera.</title>
        <authorList>
            <person name="Goeker M."/>
        </authorList>
    </citation>
    <scope>NUCLEOTIDE SEQUENCE [LARGE SCALE GENOMIC DNA]</scope>
    <source>
        <strain evidence="10 11">DSM 11115</strain>
    </source>
</reference>
<evidence type="ECO:0000256" key="7">
    <source>
        <dbReference type="RuleBase" id="RU361187"/>
    </source>
</evidence>
<dbReference type="Pfam" id="PF14200">
    <property type="entry name" value="RicinB_lectin_2"/>
    <property type="match status" value="1"/>
</dbReference>
<dbReference type="InterPro" id="IPR035992">
    <property type="entry name" value="Ricin_B-like_lectins"/>
</dbReference>
<dbReference type="CDD" id="cd08998">
    <property type="entry name" value="GH43_Arb43a-like"/>
    <property type="match status" value="1"/>
</dbReference>
<keyword evidence="4 7" id="KW-0326">Glycosidase</keyword>
<dbReference type="EMBL" id="PGFA01000001">
    <property type="protein sequence ID" value="PJJ59605.1"/>
    <property type="molecule type" value="Genomic_DNA"/>
</dbReference>
<evidence type="ECO:0000256" key="2">
    <source>
        <dbReference type="ARBA" id="ARBA00009865"/>
    </source>
</evidence>
<dbReference type="RefSeq" id="WP_100335312.1">
    <property type="nucleotide sequence ID" value="NZ_PGFA01000001.1"/>
</dbReference>
<dbReference type="PANTHER" id="PTHR43301">
    <property type="entry name" value="ARABINAN ENDO-1,5-ALPHA-L-ARABINOSIDASE"/>
    <property type="match status" value="1"/>
</dbReference>
<feature type="active site" description="Proton acceptor" evidence="5">
    <location>
        <position position="57"/>
    </location>
</feature>
<keyword evidence="11" id="KW-1185">Reference proteome</keyword>
<sequence length="593" mass="63077">MKNTLTTTLRPDLHVGRFAGFAHSGGRPLRLLLLLLIGLLGLSPDAWALQGNDNCHDPSSIVKDGSKYWIFTTGTGIYGMYSTDLVKWESGPRPVFAAGAYPSWIKTKVPGFTGDFWAPECVFRNGKFYLYYSVSTFGSSVSTIGLATNVTLDPTSPSYQWVDQGEVVSSGAGSACNAIDPAVVTDASGGLWMSYGSFFKGIGLIRLDGSTGKRSGTSFTWLAGNVAADGVSRSNSGSEAPYIVRNGSYYYLFINKGACCNGSSSTYYIQVGRSTSITGPYVDKNGVDLNRNGGTTLLATQGKYVGPGHVGLYQENGANYFTHHYYDSNQNGRARLSVGNMGWDGANWPFLTRDWLAAGRYTLRNQSSNLVWDAWGCTGASGQAIAQGSYSAGLACQQWNLTPDNNGEYKITSAVGAGLAADVVNNNPGNGAKLQLYAYSGIAGQRFKIERTNAGSYVVSSVNGGRVVEVPGCSATAGVQLALYDYLANNCQKWGIVPAPAARGVLAAQTTALRNVSVFPNPAEQGRFVLDLSEEFRNTPVTITLTDTQGRTVYSRGSAGGVAIPVETGLRTGLYLLSVSSTQGSYSQKIVLQ</sequence>
<evidence type="ECO:0000256" key="1">
    <source>
        <dbReference type="ARBA" id="ARBA00004834"/>
    </source>
</evidence>